<name>A0A097IVT4_9POXV</name>
<gene>
    <name evidence="10" type="primary">112</name>
</gene>
<comment type="subunit">
    <text evidence="8">Interacts with OPG136 and its cleaved form.</text>
</comment>
<organism evidence="10 11">
    <name type="scientific">Cotia virus</name>
    <dbReference type="NCBI Taxonomy" id="39444"/>
    <lineage>
        <taxon>Viruses</taxon>
        <taxon>Varidnaviria</taxon>
        <taxon>Bamfordvirae</taxon>
        <taxon>Nucleocytoviricota</taxon>
        <taxon>Pokkesviricetes</taxon>
        <taxon>Chitovirales</taxon>
        <taxon>Poxviridae</taxon>
        <taxon>Chordopoxvirinae</taxon>
        <taxon>Oryzopoxvirus</taxon>
        <taxon>Oryzopoxvirus cotia</taxon>
    </lineage>
</organism>
<comment type="function">
    <text evidence="5">Component of the virion core. Participates in virion assembly.</text>
</comment>
<evidence type="ECO:0000256" key="8">
    <source>
        <dbReference type="ARBA" id="ARBA00034806"/>
    </source>
</evidence>
<dbReference type="GO" id="GO:0044173">
    <property type="term" value="C:host cell endoplasmic reticulum-Golgi intermediate compartment membrane"/>
    <property type="evidence" value="ECO:0007669"/>
    <property type="project" value="UniProtKB-SubCell"/>
</dbReference>
<evidence type="ECO:0000313" key="10">
    <source>
        <dbReference type="EMBL" id="AIT70727.1"/>
    </source>
</evidence>
<keyword evidence="4" id="KW-0472">Membrane</keyword>
<evidence type="ECO:0000256" key="4">
    <source>
        <dbReference type="ARBA" id="ARBA00023136"/>
    </source>
</evidence>
<proteinExistence type="inferred from homology"/>
<evidence type="ECO:0000256" key="3">
    <source>
        <dbReference type="ARBA" id="ARBA00022870"/>
    </source>
</evidence>
<reference evidence="10 11" key="1">
    <citation type="submission" date="2014-09" db="EMBL/GenBank/DDBJ databases">
        <title>Complete Genome Sequence of the Embu Virus Strain SPAn 880.</title>
        <authorList>
            <person name="Ibrahim M.S."/>
            <person name="Antwerpen M.H."/>
            <person name="Georgi E."/>
            <person name="Vette P."/>
            <person name="Zoeller G."/>
            <person name="Meyer H."/>
        </authorList>
    </citation>
    <scope>NUCLEOTIDE SEQUENCE [LARGE SCALE GENOMIC DNA]</scope>
    <source>
        <strain evidence="10">SPAn880</strain>
    </source>
</reference>
<evidence type="ECO:0000313" key="11">
    <source>
        <dbReference type="Proteomes" id="UP000121784"/>
    </source>
</evidence>
<dbReference type="Proteomes" id="UP000121784">
    <property type="component" value="Segment"/>
</dbReference>
<dbReference type="InterPro" id="IPR010396">
    <property type="entry name" value="Poxvirus_A4L"/>
</dbReference>
<accession>A0A097IVT4</accession>
<evidence type="ECO:0000256" key="7">
    <source>
        <dbReference type="ARBA" id="ARBA00034707"/>
    </source>
</evidence>
<protein>
    <recommendedName>
        <fullName evidence="9">39kDa core protein OPG130</fullName>
    </recommendedName>
</protein>
<keyword evidence="3" id="KW-1043">Host membrane</keyword>
<sequence>MDFMSKYSKSITVSVNNTIDEDPKLSIDNKMDKEPSDNVDIFLKSKENMYQKMLIDTLAQNKSLKVSTVHVEKLTPANTKTKCLLPPNYNSSMTKDEIIKECKDIKDKTCELNKDINCLVNDVSTVKDSTLGSIKSIMEELSKKFQNSNLDNQ</sequence>
<evidence type="ECO:0000256" key="2">
    <source>
        <dbReference type="ARBA" id="ARBA00022844"/>
    </source>
</evidence>
<evidence type="ECO:0000256" key="5">
    <source>
        <dbReference type="ARBA" id="ARBA00034685"/>
    </source>
</evidence>
<evidence type="ECO:0000256" key="9">
    <source>
        <dbReference type="ARBA" id="ARBA00034856"/>
    </source>
</evidence>
<evidence type="ECO:0000256" key="6">
    <source>
        <dbReference type="ARBA" id="ARBA00034689"/>
    </source>
</evidence>
<evidence type="ECO:0000256" key="1">
    <source>
        <dbReference type="ARBA" id="ARBA00004328"/>
    </source>
</evidence>
<dbReference type="GO" id="GO:0044423">
    <property type="term" value="C:virion component"/>
    <property type="evidence" value="ECO:0007669"/>
    <property type="project" value="UniProtKB-KW"/>
</dbReference>
<keyword evidence="2" id="KW-0946">Virion</keyword>
<dbReference type="EMBL" id="KM595078">
    <property type="protein sequence ID" value="AIT70727.1"/>
    <property type="molecule type" value="Genomic_DNA"/>
</dbReference>
<comment type="subcellular location">
    <subcellularLocation>
        <location evidence="6">Host endoplasmic reticulum-Golgi intermediate compartment membrane</location>
    </subcellularLocation>
    <subcellularLocation>
        <location evidence="1">Virion</location>
    </subcellularLocation>
</comment>
<dbReference type="Pfam" id="PF06193">
    <property type="entry name" value="Orthopox_A5L"/>
    <property type="match status" value="1"/>
</dbReference>
<comment type="similarity">
    <text evidence="7">Belongs to the orthopoxvirus OPG130 family.</text>
</comment>